<dbReference type="Pfam" id="PF17853">
    <property type="entry name" value="GGDEF_2"/>
    <property type="match status" value="1"/>
</dbReference>
<feature type="domain" description="CdaR GGDEF-like" evidence="4">
    <location>
        <begin position="141"/>
        <end position="265"/>
    </location>
</feature>
<feature type="domain" description="PucR C-terminal helix-turn-helix" evidence="3">
    <location>
        <begin position="317"/>
        <end position="373"/>
    </location>
</feature>
<dbReference type="OrthoDB" id="9792148at2"/>
<dbReference type="eggNOG" id="COG3835">
    <property type="taxonomic scope" value="Bacteria"/>
</dbReference>
<dbReference type="InterPro" id="IPR041522">
    <property type="entry name" value="CdaR_GGDEF"/>
</dbReference>
<dbReference type="Pfam" id="PF13556">
    <property type="entry name" value="HTH_30"/>
    <property type="match status" value="1"/>
</dbReference>
<evidence type="ECO:0000313" key="5">
    <source>
        <dbReference type="EMBL" id="KHF39154.1"/>
    </source>
</evidence>
<dbReference type="RefSeq" id="WP_034631242.1">
    <property type="nucleotide sequence ID" value="NZ_JRJU01000023.1"/>
</dbReference>
<dbReference type="PANTHER" id="PTHR33744:SF15">
    <property type="entry name" value="CARBOHYDRATE DIACID REGULATOR"/>
    <property type="match status" value="1"/>
</dbReference>
<gene>
    <name evidence="5" type="ORF">LQ50_17155</name>
</gene>
<evidence type="ECO:0000259" key="4">
    <source>
        <dbReference type="Pfam" id="PF17853"/>
    </source>
</evidence>
<dbReference type="Pfam" id="PF05651">
    <property type="entry name" value="Diacid_rec"/>
    <property type="match status" value="1"/>
</dbReference>
<dbReference type="AlphaFoldDB" id="A0A0B0IGF0"/>
<dbReference type="Gene3D" id="1.10.10.2840">
    <property type="entry name" value="PucR C-terminal helix-turn-helix domain"/>
    <property type="match status" value="1"/>
</dbReference>
<dbReference type="InterPro" id="IPR025736">
    <property type="entry name" value="PucR_C-HTH_dom"/>
</dbReference>
<reference evidence="5 6" key="1">
    <citation type="submission" date="2014-09" db="EMBL/GenBank/DDBJ databases">
        <title>Genome sequencing and annotation of Bacillus Okhensis strain Kh10-101T.</title>
        <authorList>
            <person name="Prakash J.S."/>
        </authorList>
    </citation>
    <scope>NUCLEOTIDE SEQUENCE [LARGE SCALE GENOMIC DNA]</scope>
    <source>
        <strain evidence="6">Kh10-101T</strain>
    </source>
</reference>
<proteinExistence type="inferred from homology"/>
<dbReference type="InterPro" id="IPR008599">
    <property type="entry name" value="Diacid_rec"/>
</dbReference>
<dbReference type="STRING" id="333138.LQ50_17155"/>
<feature type="domain" description="Putative sugar diacid recognition" evidence="2">
    <location>
        <begin position="5"/>
        <end position="138"/>
    </location>
</feature>
<dbReference type="EMBL" id="JRJU01000023">
    <property type="protein sequence ID" value="KHF39154.1"/>
    <property type="molecule type" value="Genomic_DNA"/>
</dbReference>
<name>A0A0B0IGF0_9BACI</name>
<organism evidence="5 6">
    <name type="scientific">Halalkalibacter okhensis</name>
    <dbReference type="NCBI Taxonomy" id="333138"/>
    <lineage>
        <taxon>Bacteria</taxon>
        <taxon>Bacillati</taxon>
        <taxon>Bacillota</taxon>
        <taxon>Bacilli</taxon>
        <taxon>Bacillales</taxon>
        <taxon>Bacillaceae</taxon>
        <taxon>Halalkalibacter</taxon>
    </lineage>
</organism>
<evidence type="ECO:0000259" key="2">
    <source>
        <dbReference type="Pfam" id="PF05651"/>
    </source>
</evidence>
<evidence type="ECO:0000313" key="6">
    <source>
        <dbReference type="Proteomes" id="UP000030832"/>
    </source>
</evidence>
<comment type="similarity">
    <text evidence="1">Belongs to the CdaR family.</text>
</comment>
<sequence>MTMFLTEMLAQEIVDRTMAILPYNINVMDQEGKIIGSGDRKRILTKHEVASEVLRRKEAVEIGRADMDSWNGVKEGINLPIVFQGEVVGVVGITGDPNDTRGYGQLVKMTTEMIIEQAFLQKQLQLDERIKEEFVHQLISGNHLDDHLFYEKAKSLQVDLAVPRVVIVVKSNSHEMAQNRKLELYLSKLIEDDDLIATIYTGELVIIKKVYEKDRRWERERTLQTVQMWISQLHKMDSSIKMAVGRVAAVEKLHQSFTEAKETLGVGEKLVPEQKLLLFDDFSIYVFISKLANEIETNPLAELVQRLKHEDELGDLKKTLHVYIKENGKASNTANELFIHRNSLQYRLEKIKEITGKDPRNYKELFELYLSLMMDLFCYNEN</sequence>
<dbReference type="Proteomes" id="UP000030832">
    <property type="component" value="Unassembled WGS sequence"/>
</dbReference>
<keyword evidence="6" id="KW-1185">Reference proteome</keyword>
<accession>A0A0B0IGF0</accession>
<comment type="caution">
    <text evidence="5">The sequence shown here is derived from an EMBL/GenBank/DDBJ whole genome shotgun (WGS) entry which is preliminary data.</text>
</comment>
<dbReference type="InterPro" id="IPR051448">
    <property type="entry name" value="CdaR-like_regulators"/>
</dbReference>
<dbReference type="PANTHER" id="PTHR33744">
    <property type="entry name" value="CARBOHYDRATE DIACID REGULATOR"/>
    <property type="match status" value="1"/>
</dbReference>
<dbReference type="InterPro" id="IPR042070">
    <property type="entry name" value="PucR_C-HTH_sf"/>
</dbReference>
<evidence type="ECO:0000256" key="1">
    <source>
        <dbReference type="ARBA" id="ARBA00006754"/>
    </source>
</evidence>
<evidence type="ECO:0000259" key="3">
    <source>
        <dbReference type="Pfam" id="PF13556"/>
    </source>
</evidence>
<evidence type="ECO:0008006" key="7">
    <source>
        <dbReference type="Google" id="ProtNLM"/>
    </source>
</evidence>
<protein>
    <recommendedName>
        <fullName evidence="7">Transcriptional regulator</fullName>
    </recommendedName>
</protein>